<keyword evidence="1" id="KW-0472">Membrane</keyword>
<accession>A0A212JXE1</accession>
<keyword evidence="1" id="KW-1133">Transmembrane helix</keyword>
<protein>
    <submittedName>
        <fullName evidence="2">Uncharacterized protein</fullName>
    </submittedName>
</protein>
<sequence length="141" mass="15901">MKKTVIISVSVVIIVIIMFFLYPISMSSILGRRNQSLTLLIKDTNTEQMITEQIEPGSEKYTQIQRLLERYIYHPSIGTLIGDSTLDGNAAGFWVQIYCGGRSLVSGGTGEIKVDDRIYRLGYWGNKTALSFMEEIRSIVE</sequence>
<dbReference type="AlphaFoldDB" id="A0A212JXE1"/>
<proteinExistence type="predicted"/>
<reference evidence="2" key="1">
    <citation type="submission" date="2016-04" db="EMBL/GenBank/DDBJ databases">
        <authorList>
            <person name="Evans L.H."/>
            <person name="Alamgir A."/>
            <person name="Owens N."/>
            <person name="Weber N.D."/>
            <person name="Virtaneva K."/>
            <person name="Barbian K."/>
            <person name="Babar A."/>
            <person name="Rosenke K."/>
        </authorList>
    </citation>
    <scope>NUCLEOTIDE SEQUENCE</scope>
    <source>
        <strain evidence="2">86</strain>
    </source>
</reference>
<dbReference type="EMBL" id="FLUN01000001">
    <property type="protein sequence ID" value="SBW04022.1"/>
    <property type="molecule type" value="Genomic_DNA"/>
</dbReference>
<gene>
    <name evidence="2" type="ORF">KL86CLO1_11854</name>
</gene>
<organism evidence="2">
    <name type="scientific">uncultured Eubacteriales bacterium</name>
    <dbReference type="NCBI Taxonomy" id="172733"/>
    <lineage>
        <taxon>Bacteria</taxon>
        <taxon>Bacillati</taxon>
        <taxon>Bacillota</taxon>
        <taxon>Clostridia</taxon>
        <taxon>Eubacteriales</taxon>
        <taxon>environmental samples</taxon>
    </lineage>
</organism>
<keyword evidence="1" id="KW-0812">Transmembrane</keyword>
<evidence type="ECO:0000313" key="2">
    <source>
        <dbReference type="EMBL" id="SBW04022.1"/>
    </source>
</evidence>
<feature type="transmembrane region" description="Helical" evidence="1">
    <location>
        <begin position="6"/>
        <end position="24"/>
    </location>
</feature>
<evidence type="ECO:0000256" key="1">
    <source>
        <dbReference type="SAM" id="Phobius"/>
    </source>
</evidence>
<name>A0A212JXE1_9FIRM</name>